<name>A0A916YLB7_9BACL</name>
<accession>A0A916YLB7</accession>
<gene>
    <name evidence="2" type="ORF">GCM10010911_05450</name>
</gene>
<reference evidence="2" key="1">
    <citation type="journal article" date="2014" name="Int. J. Syst. Evol. Microbiol.">
        <title>Complete genome sequence of Corynebacterium casei LMG S-19264T (=DSM 44701T), isolated from a smear-ripened cheese.</title>
        <authorList>
            <consortium name="US DOE Joint Genome Institute (JGI-PGF)"/>
            <person name="Walter F."/>
            <person name="Albersmeier A."/>
            <person name="Kalinowski J."/>
            <person name="Ruckert C."/>
        </authorList>
    </citation>
    <scope>NUCLEOTIDE SEQUENCE</scope>
    <source>
        <strain evidence="2">CGMCC 1.15178</strain>
    </source>
</reference>
<keyword evidence="1" id="KW-0812">Transmembrane</keyword>
<evidence type="ECO:0000256" key="1">
    <source>
        <dbReference type="SAM" id="Phobius"/>
    </source>
</evidence>
<sequence>MADKQQHSSGERIAKQEKRLIILCVVVAVIMLLALSRRIF</sequence>
<protein>
    <submittedName>
        <fullName evidence="2">Uncharacterized protein</fullName>
    </submittedName>
</protein>
<dbReference type="RefSeq" id="WP_268239479.1">
    <property type="nucleotide sequence ID" value="NZ_BMHP01000001.1"/>
</dbReference>
<keyword evidence="1" id="KW-0472">Membrane</keyword>
<proteinExistence type="predicted"/>
<keyword evidence="1" id="KW-1133">Transmembrane helix</keyword>
<organism evidence="2 3">
    <name type="scientific">Paenibacillus nasutitermitis</name>
    <dbReference type="NCBI Taxonomy" id="1652958"/>
    <lineage>
        <taxon>Bacteria</taxon>
        <taxon>Bacillati</taxon>
        <taxon>Bacillota</taxon>
        <taxon>Bacilli</taxon>
        <taxon>Bacillales</taxon>
        <taxon>Paenibacillaceae</taxon>
        <taxon>Paenibacillus</taxon>
    </lineage>
</organism>
<reference evidence="2" key="2">
    <citation type="submission" date="2020-09" db="EMBL/GenBank/DDBJ databases">
        <authorList>
            <person name="Sun Q."/>
            <person name="Zhou Y."/>
        </authorList>
    </citation>
    <scope>NUCLEOTIDE SEQUENCE</scope>
    <source>
        <strain evidence="2">CGMCC 1.15178</strain>
    </source>
</reference>
<keyword evidence="3" id="KW-1185">Reference proteome</keyword>
<dbReference type="AlphaFoldDB" id="A0A916YLB7"/>
<dbReference type="Proteomes" id="UP000612456">
    <property type="component" value="Unassembled WGS sequence"/>
</dbReference>
<comment type="caution">
    <text evidence="2">The sequence shown here is derived from an EMBL/GenBank/DDBJ whole genome shotgun (WGS) entry which is preliminary data.</text>
</comment>
<dbReference type="EMBL" id="BMHP01000001">
    <property type="protein sequence ID" value="GGD50825.1"/>
    <property type="molecule type" value="Genomic_DNA"/>
</dbReference>
<feature type="transmembrane region" description="Helical" evidence="1">
    <location>
        <begin position="20"/>
        <end position="39"/>
    </location>
</feature>
<evidence type="ECO:0000313" key="3">
    <source>
        <dbReference type="Proteomes" id="UP000612456"/>
    </source>
</evidence>
<evidence type="ECO:0000313" key="2">
    <source>
        <dbReference type="EMBL" id="GGD50825.1"/>
    </source>
</evidence>